<accession>A0A5E6RAN6</accession>
<protein>
    <submittedName>
        <fullName evidence="1">Uncharacterized protein</fullName>
    </submittedName>
</protein>
<dbReference type="AlphaFoldDB" id="A0A5E6RAN6"/>
<dbReference type="Proteomes" id="UP000325607">
    <property type="component" value="Unassembled WGS sequence"/>
</dbReference>
<reference evidence="1 2" key="1">
    <citation type="submission" date="2019-09" db="EMBL/GenBank/DDBJ databases">
        <authorList>
            <person name="Chandra G."/>
            <person name="Truman W A."/>
        </authorList>
    </citation>
    <scope>NUCLEOTIDE SEQUENCE [LARGE SCALE GENOMIC DNA]</scope>
    <source>
        <strain evidence="1">PS645</strain>
    </source>
</reference>
<sequence>MPVVKHCLSCNKPLAGYRSHAVTCGSTCRGRQWRANKEVVVPVKLAFSVKHFEAIRTAADKHGVTVASYIISRSIGSDIATIISV</sequence>
<name>A0A5E6RAN6_PSEFL</name>
<organism evidence="1 2">
    <name type="scientific">Pseudomonas fluorescens</name>
    <dbReference type="NCBI Taxonomy" id="294"/>
    <lineage>
        <taxon>Bacteria</taxon>
        <taxon>Pseudomonadati</taxon>
        <taxon>Pseudomonadota</taxon>
        <taxon>Gammaproteobacteria</taxon>
        <taxon>Pseudomonadales</taxon>
        <taxon>Pseudomonadaceae</taxon>
        <taxon>Pseudomonas</taxon>
    </lineage>
</organism>
<dbReference type="EMBL" id="CABVGX010000008">
    <property type="protein sequence ID" value="VVM65051.1"/>
    <property type="molecule type" value="Genomic_DNA"/>
</dbReference>
<evidence type="ECO:0000313" key="2">
    <source>
        <dbReference type="Proteomes" id="UP000325607"/>
    </source>
</evidence>
<gene>
    <name evidence="1" type="ORF">PS645_01475</name>
</gene>
<evidence type="ECO:0000313" key="1">
    <source>
        <dbReference type="EMBL" id="VVM65051.1"/>
    </source>
</evidence>
<proteinExistence type="predicted"/>